<proteinExistence type="predicted"/>
<reference evidence="3" key="1">
    <citation type="journal article" date="2019" name="Int. J. Syst. Evol. Microbiol.">
        <title>The Global Catalogue of Microorganisms (GCM) 10K type strain sequencing project: providing services to taxonomists for standard genome sequencing and annotation.</title>
        <authorList>
            <consortium name="The Broad Institute Genomics Platform"/>
            <consortium name="The Broad Institute Genome Sequencing Center for Infectious Disease"/>
            <person name="Wu L."/>
            <person name="Ma J."/>
        </authorList>
    </citation>
    <scope>NUCLEOTIDE SEQUENCE [LARGE SCALE GENOMIC DNA]</scope>
    <source>
        <strain evidence="3">JCM 17459</strain>
    </source>
</reference>
<evidence type="ECO:0000256" key="1">
    <source>
        <dbReference type="SAM" id="Phobius"/>
    </source>
</evidence>
<accession>A0ABP8EY00</accession>
<evidence type="ECO:0000313" key="3">
    <source>
        <dbReference type="Proteomes" id="UP001499841"/>
    </source>
</evidence>
<evidence type="ECO:0000313" key="2">
    <source>
        <dbReference type="EMBL" id="GAA4288820.1"/>
    </source>
</evidence>
<dbReference type="Proteomes" id="UP001499841">
    <property type="component" value="Unassembled WGS sequence"/>
</dbReference>
<comment type="caution">
    <text evidence="2">The sequence shown here is derived from an EMBL/GenBank/DDBJ whole genome shotgun (WGS) entry which is preliminary data.</text>
</comment>
<evidence type="ECO:0008006" key="4">
    <source>
        <dbReference type="Google" id="ProtNLM"/>
    </source>
</evidence>
<sequence length="232" mass="23559">MAVPRPSDRDVTAVAFALAGAAFVVYPALRPYSDEVTLAGAEAMSSTAWVLAHSVGMLAFMALTVAVWSLRRTAPGLRQRPAAVAAVLTWLGVSLVLPYYGGETFALQVIAERAVTEADPGLLELAGAFRYQPVAITFFGAGLLVLAAAGVALAAALRDAGALSRAGGLMAGLGLMLYLPQFFVAPAGRIGHGVLLAAGCAVLAVVARRAGRAGTARLGSPTGRSTLVGAAQ</sequence>
<feature type="transmembrane region" description="Helical" evidence="1">
    <location>
        <begin position="82"/>
        <end position="100"/>
    </location>
</feature>
<name>A0ABP8EY00_9MICO</name>
<keyword evidence="3" id="KW-1185">Reference proteome</keyword>
<protein>
    <recommendedName>
        <fullName evidence="4">DUF4386 family protein</fullName>
    </recommendedName>
</protein>
<feature type="transmembrane region" description="Helical" evidence="1">
    <location>
        <begin position="166"/>
        <end position="184"/>
    </location>
</feature>
<feature type="transmembrane region" description="Helical" evidence="1">
    <location>
        <begin position="49"/>
        <end position="70"/>
    </location>
</feature>
<organism evidence="2 3">
    <name type="scientific">Georgenia daeguensis</name>
    <dbReference type="NCBI Taxonomy" id="908355"/>
    <lineage>
        <taxon>Bacteria</taxon>
        <taxon>Bacillati</taxon>
        <taxon>Actinomycetota</taxon>
        <taxon>Actinomycetes</taxon>
        <taxon>Micrococcales</taxon>
        <taxon>Bogoriellaceae</taxon>
        <taxon>Georgenia</taxon>
    </lineage>
</organism>
<keyword evidence="1" id="KW-0472">Membrane</keyword>
<feature type="transmembrane region" description="Helical" evidence="1">
    <location>
        <begin position="190"/>
        <end position="207"/>
    </location>
</feature>
<feature type="transmembrane region" description="Helical" evidence="1">
    <location>
        <begin position="134"/>
        <end position="154"/>
    </location>
</feature>
<dbReference type="EMBL" id="BAABBA010000018">
    <property type="protein sequence ID" value="GAA4288820.1"/>
    <property type="molecule type" value="Genomic_DNA"/>
</dbReference>
<feature type="transmembrane region" description="Helical" evidence="1">
    <location>
        <begin position="12"/>
        <end position="29"/>
    </location>
</feature>
<dbReference type="RefSeq" id="WP_345043264.1">
    <property type="nucleotide sequence ID" value="NZ_BAABBA010000018.1"/>
</dbReference>
<keyword evidence="1" id="KW-1133">Transmembrane helix</keyword>
<gene>
    <name evidence="2" type="ORF">GCM10022262_31800</name>
</gene>
<keyword evidence="1" id="KW-0812">Transmembrane</keyword>